<reference evidence="6" key="2">
    <citation type="submission" date="2025-09" db="UniProtKB">
        <authorList>
            <consortium name="Ensembl"/>
        </authorList>
    </citation>
    <scope>IDENTIFICATION</scope>
</reference>
<sequence>NTGTMRLWLYLVLIAAAFEGVRSQVHLVESGGDVKKPGDSLRLSCKASGFTFSSYYVGWVRQAPGKGLEWLTWIHGSSIYYSDSIKGRFTISRDDPNSLLYLQMTGLKPEDTARYYCARDTVRGIRVLLIQKLKLQNLLSPSICIMESENESIAACLAKDFYPKELKIFMNSNSEIIYEATAPILTSSGKYSAVKIVKFSSTELVSCYVQRNGKIIKKTQTAEKPPDPNEEKNTKTLSAALLGLEIVLAKSIVFNVLMIARLVSEVRDTLRCRPGSGIFITMSANSA</sequence>
<dbReference type="SMART" id="SM00406">
    <property type="entry name" value="IGv"/>
    <property type="match status" value="1"/>
</dbReference>
<dbReference type="GO" id="GO:0019814">
    <property type="term" value="C:immunoglobulin complex"/>
    <property type="evidence" value="ECO:0007669"/>
    <property type="project" value="UniProtKB-KW"/>
</dbReference>
<dbReference type="GO" id="GO:0002250">
    <property type="term" value="P:adaptive immune response"/>
    <property type="evidence" value="ECO:0007669"/>
    <property type="project" value="UniProtKB-KW"/>
</dbReference>
<accession>A0A8C3FII9</accession>
<dbReference type="OMA" id="CIMESEN"/>
<dbReference type="GeneTree" id="ENSGT01050000244936"/>
<organism evidence="6 7">
    <name type="scientific">Chrysemys picta bellii</name>
    <name type="common">Western painted turtle</name>
    <name type="synonym">Emys bellii</name>
    <dbReference type="NCBI Taxonomy" id="8478"/>
    <lineage>
        <taxon>Eukaryota</taxon>
        <taxon>Metazoa</taxon>
        <taxon>Chordata</taxon>
        <taxon>Craniata</taxon>
        <taxon>Vertebrata</taxon>
        <taxon>Euteleostomi</taxon>
        <taxon>Archelosauria</taxon>
        <taxon>Testudinata</taxon>
        <taxon>Testudines</taxon>
        <taxon>Cryptodira</taxon>
        <taxon>Durocryptodira</taxon>
        <taxon>Testudinoidea</taxon>
        <taxon>Emydidae</taxon>
        <taxon>Chrysemys</taxon>
    </lineage>
</organism>
<dbReference type="PANTHER" id="PTHR23266">
    <property type="entry name" value="IMMUNOGLOBULIN HEAVY CHAIN"/>
    <property type="match status" value="1"/>
</dbReference>
<name>A0A8C3FII9_CHRPI</name>
<evidence type="ECO:0000313" key="6">
    <source>
        <dbReference type="Ensembl" id="ENSCPBP00000007932.1"/>
    </source>
</evidence>
<dbReference type="SMART" id="SM00409">
    <property type="entry name" value="IG"/>
    <property type="match status" value="1"/>
</dbReference>
<dbReference type="AlphaFoldDB" id="A0A8C3FII9"/>
<feature type="chain" id="PRO_5034405527" description="Ig-like domain-containing protein" evidence="4">
    <location>
        <begin position="24"/>
        <end position="287"/>
    </location>
</feature>
<evidence type="ECO:0000256" key="1">
    <source>
        <dbReference type="ARBA" id="ARBA00022859"/>
    </source>
</evidence>
<dbReference type="InterPro" id="IPR003597">
    <property type="entry name" value="Ig_C1-set"/>
</dbReference>
<keyword evidence="3" id="KW-1280">Immunoglobulin</keyword>
<dbReference type="InterPro" id="IPR003599">
    <property type="entry name" value="Ig_sub"/>
</dbReference>
<proteinExistence type="predicted"/>
<dbReference type="FunFam" id="2.60.40.10:FF:002198">
    <property type="entry name" value="Immunoglobulin heavy variable 5-2"/>
    <property type="match status" value="1"/>
</dbReference>
<feature type="domain" description="Ig-like" evidence="5">
    <location>
        <begin position="38"/>
        <end position="117"/>
    </location>
</feature>
<dbReference type="InterPro" id="IPR007110">
    <property type="entry name" value="Ig-like_dom"/>
</dbReference>
<evidence type="ECO:0000313" key="7">
    <source>
        <dbReference type="Proteomes" id="UP000694380"/>
    </source>
</evidence>
<dbReference type="Ensembl" id="ENSCPBT00000009553.1">
    <property type="protein sequence ID" value="ENSCPBP00000007932.1"/>
    <property type="gene ID" value="ENSCPBG00000006235.1"/>
</dbReference>
<keyword evidence="2" id="KW-1064">Adaptive immunity</keyword>
<dbReference type="Pfam" id="PF07686">
    <property type="entry name" value="V-set"/>
    <property type="match status" value="1"/>
</dbReference>
<feature type="signal peptide" evidence="4">
    <location>
        <begin position="1"/>
        <end position="23"/>
    </location>
</feature>
<dbReference type="InterPro" id="IPR036179">
    <property type="entry name" value="Ig-like_dom_sf"/>
</dbReference>
<dbReference type="GO" id="GO:0005576">
    <property type="term" value="C:extracellular region"/>
    <property type="evidence" value="ECO:0007669"/>
    <property type="project" value="UniProtKB-ARBA"/>
</dbReference>
<dbReference type="Proteomes" id="UP000694380">
    <property type="component" value="Unplaced"/>
</dbReference>
<protein>
    <recommendedName>
        <fullName evidence="5">Ig-like domain-containing protein</fullName>
    </recommendedName>
</protein>
<dbReference type="InterPro" id="IPR013783">
    <property type="entry name" value="Ig-like_fold"/>
</dbReference>
<evidence type="ECO:0000256" key="3">
    <source>
        <dbReference type="ARBA" id="ARBA00043265"/>
    </source>
</evidence>
<dbReference type="PROSITE" id="PS50835">
    <property type="entry name" value="IG_LIKE"/>
    <property type="match status" value="1"/>
</dbReference>
<dbReference type="SUPFAM" id="SSF48726">
    <property type="entry name" value="Immunoglobulin"/>
    <property type="match status" value="2"/>
</dbReference>
<dbReference type="InterPro" id="IPR013106">
    <property type="entry name" value="Ig_V-set"/>
</dbReference>
<keyword evidence="4" id="KW-0732">Signal</keyword>
<evidence type="ECO:0000259" key="5">
    <source>
        <dbReference type="PROSITE" id="PS50835"/>
    </source>
</evidence>
<dbReference type="Gene3D" id="2.60.40.10">
    <property type="entry name" value="Immunoglobulins"/>
    <property type="match status" value="2"/>
</dbReference>
<dbReference type="InterPro" id="IPR050199">
    <property type="entry name" value="IgHV"/>
</dbReference>
<evidence type="ECO:0000256" key="4">
    <source>
        <dbReference type="SAM" id="SignalP"/>
    </source>
</evidence>
<dbReference type="Pfam" id="PF07654">
    <property type="entry name" value="C1-set"/>
    <property type="match status" value="1"/>
</dbReference>
<reference evidence="6" key="1">
    <citation type="submission" date="2025-08" db="UniProtKB">
        <authorList>
            <consortium name="Ensembl"/>
        </authorList>
    </citation>
    <scope>IDENTIFICATION</scope>
</reference>
<keyword evidence="7" id="KW-1185">Reference proteome</keyword>
<keyword evidence="1" id="KW-0391">Immunity</keyword>
<evidence type="ECO:0000256" key="2">
    <source>
        <dbReference type="ARBA" id="ARBA00023130"/>
    </source>
</evidence>